<organism evidence="1 2">
    <name type="scientific">Jeotgalibacillus terrae</name>
    <dbReference type="NCBI Taxonomy" id="587735"/>
    <lineage>
        <taxon>Bacteria</taxon>
        <taxon>Bacillati</taxon>
        <taxon>Bacillota</taxon>
        <taxon>Bacilli</taxon>
        <taxon>Bacillales</taxon>
        <taxon>Caryophanaceae</taxon>
        <taxon>Jeotgalibacillus</taxon>
    </lineage>
</organism>
<dbReference type="RefSeq" id="WP_204729795.1">
    <property type="nucleotide sequence ID" value="NZ_JAFBDK010000010.1"/>
</dbReference>
<proteinExistence type="predicted"/>
<protein>
    <submittedName>
        <fullName evidence="1">Uncharacterized protein</fullName>
    </submittedName>
</protein>
<sequence>MQQSKEMIISQENSIKSQSKRYAIRNHQELIGTIEEDLTSSRDRVNLLLKGISLFSVTSMHLKILNQQDQRIGMLKKNKGFSSIYEFISADQSVYIIEAKANFKQRKPSITVSSQSRELFRGSAGFYVTWFEFTGETGKRILTVEKTAAPFSLKELIIAPDVYRAIPADQEAIDPALIAALVLVIDIHFHER</sequence>
<evidence type="ECO:0000313" key="1">
    <source>
        <dbReference type="EMBL" id="MFD2912781.1"/>
    </source>
</evidence>
<name>A0ABW5ZKH6_9BACL</name>
<comment type="caution">
    <text evidence="1">The sequence shown here is derived from an EMBL/GenBank/DDBJ whole genome shotgun (WGS) entry which is preliminary data.</text>
</comment>
<dbReference type="EMBL" id="JBHUPG010000023">
    <property type="protein sequence ID" value="MFD2912781.1"/>
    <property type="molecule type" value="Genomic_DNA"/>
</dbReference>
<dbReference type="Proteomes" id="UP001597561">
    <property type="component" value="Unassembled WGS sequence"/>
</dbReference>
<evidence type="ECO:0000313" key="2">
    <source>
        <dbReference type="Proteomes" id="UP001597561"/>
    </source>
</evidence>
<reference evidence="2" key="1">
    <citation type="journal article" date="2019" name="Int. J. Syst. Evol. Microbiol.">
        <title>The Global Catalogue of Microorganisms (GCM) 10K type strain sequencing project: providing services to taxonomists for standard genome sequencing and annotation.</title>
        <authorList>
            <consortium name="The Broad Institute Genomics Platform"/>
            <consortium name="The Broad Institute Genome Sequencing Center for Infectious Disease"/>
            <person name="Wu L."/>
            <person name="Ma J."/>
        </authorList>
    </citation>
    <scope>NUCLEOTIDE SEQUENCE [LARGE SCALE GENOMIC DNA]</scope>
    <source>
        <strain evidence="2">KCTC 13528</strain>
    </source>
</reference>
<accession>A0ABW5ZKH6</accession>
<gene>
    <name evidence="1" type="ORF">ACFS5P_12910</name>
</gene>
<keyword evidence="2" id="KW-1185">Reference proteome</keyword>